<keyword evidence="2" id="KW-0732">Signal</keyword>
<sequence>MRVYTVGFLVMCRLFGMIASGPTAARFWLLNAPDSMLGQSYKNPDGTGLAYYQGRLARVEKQPIAAYEDYEFASGARRVRSHLFVAHVRNATQGESSLENTQPFVNEGLIFAHNGNIEGLEDPPVPLGPLYGETDSERYFALLRYHIRESRGVLAGIRTAVAWLLDNCKYTSLNFLLADEKHLYALRYPGFEDLYVRKLDAGEDLRGTSSYGTRTETSDHQGTILFASEKLDAASSWEELEPGTLAVVQHDLLQLKLHHL</sequence>
<dbReference type="AlphaFoldDB" id="A0A6J4R1L3"/>
<dbReference type="InterPro" id="IPR017932">
    <property type="entry name" value="GATase_2_dom"/>
</dbReference>
<evidence type="ECO:0000256" key="1">
    <source>
        <dbReference type="ARBA" id="ARBA00022962"/>
    </source>
</evidence>
<dbReference type="EMBL" id="CADCVE010000087">
    <property type="protein sequence ID" value="CAA9461567.1"/>
    <property type="molecule type" value="Genomic_DNA"/>
</dbReference>
<dbReference type="InterPro" id="IPR026869">
    <property type="entry name" value="EgtC-like"/>
</dbReference>
<protein>
    <recommendedName>
        <fullName evidence="3">Glutamine amidotransferase type-2 domain-containing protein</fullName>
    </recommendedName>
</protein>
<dbReference type="Gene3D" id="3.60.20.10">
    <property type="entry name" value="Glutamine Phosphoribosylpyrophosphate, subunit 1, domain 1"/>
    <property type="match status" value="1"/>
</dbReference>
<reference evidence="4" key="1">
    <citation type="submission" date="2020-02" db="EMBL/GenBank/DDBJ databases">
        <authorList>
            <person name="Meier V. D."/>
        </authorList>
    </citation>
    <scope>NUCLEOTIDE SEQUENCE</scope>
    <source>
        <strain evidence="4">AVDCRST_MAG28</strain>
    </source>
</reference>
<name>A0A6J4R1L3_9ACTN</name>
<dbReference type="PANTHER" id="PTHR42824:SF1">
    <property type="entry name" value="GLUTAMINE AMIDOTRANSFERASE YAFJ-RELATED"/>
    <property type="match status" value="1"/>
</dbReference>
<accession>A0A6J4R1L3</accession>
<feature type="signal peptide" evidence="2">
    <location>
        <begin position="1"/>
        <end position="24"/>
    </location>
</feature>
<gene>
    <name evidence="4" type="ORF">AVDCRST_MAG28-3358</name>
</gene>
<feature type="domain" description="Glutamine amidotransferase type-2" evidence="3">
    <location>
        <begin position="12"/>
        <end position="251"/>
    </location>
</feature>
<feature type="chain" id="PRO_5026802006" description="Glutamine amidotransferase type-2 domain-containing protein" evidence="2">
    <location>
        <begin position="25"/>
        <end position="260"/>
    </location>
</feature>
<dbReference type="InterPro" id="IPR029055">
    <property type="entry name" value="Ntn_hydrolases_N"/>
</dbReference>
<proteinExistence type="predicted"/>
<dbReference type="Pfam" id="PF13230">
    <property type="entry name" value="GATase_4"/>
    <property type="match status" value="1"/>
</dbReference>
<dbReference type="PANTHER" id="PTHR42824">
    <property type="entry name" value="GLUTAMINE AMIDOTRANSFERASE"/>
    <property type="match status" value="1"/>
</dbReference>
<organism evidence="4">
    <name type="scientific">uncultured Rubrobacteraceae bacterium</name>
    <dbReference type="NCBI Taxonomy" id="349277"/>
    <lineage>
        <taxon>Bacteria</taxon>
        <taxon>Bacillati</taxon>
        <taxon>Actinomycetota</taxon>
        <taxon>Rubrobacteria</taxon>
        <taxon>Rubrobacterales</taxon>
        <taxon>Rubrobacteraceae</taxon>
        <taxon>environmental samples</taxon>
    </lineage>
</organism>
<evidence type="ECO:0000313" key="4">
    <source>
        <dbReference type="EMBL" id="CAA9461567.1"/>
    </source>
</evidence>
<dbReference type="SUPFAM" id="SSF56235">
    <property type="entry name" value="N-terminal nucleophile aminohydrolases (Ntn hydrolases)"/>
    <property type="match status" value="1"/>
</dbReference>
<evidence type="ECO:0000259" key="3">
    <source>
        <dbReference type="PROSITE" id="PS51278"/>
    </source>
</evidence>
<dbReference type="PROSITE" id="PS51278">
    <property type="entry name" value="GATASE_TYPE_2"/>
    <property type="match status" value="1"/>
</dbReference>
<dbReference type="CDD" id="cd01908">
    <property type="entry name" value="YafJ"/>
    <property type="match status" value="1"/>
</dbReference>
<keyword evidence="1" id="KW-0315">Glutamine amidotransferase</keyword>
<evidence type="ECO:0000256" key="2">
    <source>
        <dbReference type="SAM" id="SignalP"/>
    </source>
</evidence>